<feature type="domain" description="RNase H type-1" evidence="1">
    <location>
        <begin position="135"/>
        <end position="253"/>
    </location>
</feature>
<dbReference type="EMBL" id="JBBPBM010000061">
    <property type="protein sequence ID" value="KAK8516028.1"/>
    <property type="molecule type" value="Genomic_DNA"/>
</dbReference>
<dbReference type="Proteomes" id="UP001472677">
    <property type="component" value="Unassembled WGS sequence"/>
</dbReference>
<protein>
    <recommendedName>
        <fullName evidence="1">RNase H type-1 domain-containing protein</fullName>
    </recommendedName>
</protein>
<dbReference type="InterPro" id="IPR044730">
    <property type="entry name" value="RNase_H-like_dom_plant"/>
</dbReference>
<evidence type="ECO:0000313" key="2">
    <source>
        <dbReference type="EMBL" id="KAK8516028.1"/>
    </source>
</evidence>
<reference evidence="2 3" key="1">
    <citation type="journal article" date="2024" name="G3 (Bethesda)">
        <title>Genome assembly of Hibiscus sabdariffa L. provides insights into metabolisms of medicinal natural products.</title>
        <authorList>
            <person name="Kim T."/>
        </authorList>
    </citation>
    <scope>NUCLEOTIDE SEQUENCE [LARGE SCALE GENOMIC DNA]</scope>
    <source>
        <strain evidence="2">TK-2024</strain>
        <tissue evidence="2">Old leaves</tissue>
    </source>
</reference>
<evidence type="ECO:0000259" key="1">
    <source>
        <dbReference type="Pfam" id="PF13456"/>
    </source>
</evidence>
<dbReference type="Gene3D" id="3.30.420.10">
    <property type="entry name" value="Ribonuclease H-like superfamily/Ribonuclease H"/>
    <property type="match status" value="1"/>
</dbReference>
<comment type="caution">
    <text evidence="2">The sequence shown here is derived from an EMBL/GenBank/DDBJ whole genome shotgun (WGS) entry which is preliminary data.</text>
</comment>
<dbReference type="PANTHER" id="PTHR47723">
    <property type="entry name" value="OS05G0353850 PROTEIN"/>
    <property type="match status" value="1"/>
</dbReference>
<evidence type="ECO:0000313" key="3">
    <source>
        <dbReference type="Proteomes" id="UP001472677"/>
    </source>
</evidence>
<dbReference type="SUPFAM" id="SSF53098">
    <property type="entry name" value="Ribonuclease H-like"/>
    <property type="match status" value="1"/>
</dbReference>
<gene>
    <name evidence="2" type="ORF">V6N12_066863</name>
</gene>
<dbReference type="PANTHER" id="PTHR47723:SF19">
    <property type="entry name" value="POLYNUCLEOTIDYL TRANSFERASE, RIBONUCLEASE H-LIKE SUPERFAMILY PROTEIN"/>
    <property type="match status" value="1"/>
</dbReference>
<dbReference type="InterPro" id="IPR053151">
    <property type="entry name" value="RNase_H-like"/>
</dbReference>
<sequence length="294" mass="32670">MPPRQLVVADMVDINEDCDWRHLAMVLPRECIATVPPPCGEAGADRLVWRLDAKQCFTTCSAYDYLSHEEENADPTIWCSFMLCLDVTDMDDTLTRGNHLVEECSHAILAATRTTFRQVEQPRWAAPSQGFVKLNVDATISPVTHKAGIGGAFRDANGCWISGFTIFIGRCDVLIAEFWAIHGSLRLAWDFGFPCLELESDCLEATRIITSASDTLSHSSLVSSIKEMLAHEWRVVLKHVYRENNKVVDRLAGRGRELGSELMYFPSPPDDVRVVVEEELVEAGSVIGELTGIG</sequence>
<name>A0ABR2CA37_9ROSI</name>
<dbReference type="Pfam" id="PF13456">
    <property type="entry name" value="RVT_3"/>
    <property type="match status" value="1"/>
</dbReference>
<proteinExistence type="predicted"/>
<dbReference type="CDD" id="cd06222">
    <property type="entry name" value="RNase_H_like"/>
    <property type="match status" value="1"/>
</dbReference>
<dbReference type="InterPro" id="IPR036397">
    <property type="entry name" value="RNaseH_sf"/>
</dbReference>
<accession>A0ABR2CA37</accession>
<dbReference type="InterPro" id="IPR012337">
    <property type="entry name" value="RNaseH-like_sf"/>
</dbReference>
<organism evidence="2 3">
    <name type="scientific">Hibiscus sabdariffa</name>
    <name type="common">roselle</name>
    <dbReference type="NCBI Taxonomy" id="183260"/>
    <lineage>
        <taxon>Eukaryota</taxon>
        <taxon>Viridiplantae</taxon>
        <taxon>Streptophyta</taxon>
        <taxon>Embryophyta</taxon>
        <taxon>Tracheophyta</taxon>
        <taxon>Spermatophyta</taxon>
        <taxon>Magnoliopsida</taxon>
        <taxon>eudicotyledons</taxon>
        <taxon>Gunneridae</taxon>
        <taxon>Pentapetalae</taxon>
        <taxon>rosids</taxon>
        <taxon>malvids</taxon>
        <taxon>Malvales</taxon>
        <taxon>Malvaceae</taxon>
        <taxon>Malvoideae</taxon>
        <taxon>Hibiscus</taxon>
    </lineage>
</organism>
<dbReference type="InterPro" id="IPR002156">
    <property type="entry name" value="RNaseH_domain"/>
</dbReference>
<keyword evidence="3" id="KW-1185">Reference proteome</keyword>